<keyword evidence="1" id="KW-0812">Transmembrane</keyword>
<feature type="transmembrane region" description="Helical" evidence="1">
    <location>
        <begin position="259"/>
        <end position="284"/>
    </location>
</feature>
<protein>
    <submittedName>
        <fullName evidence="3">GHKL domain-containing protein</fullName>
    </submittedName>
</protein>
<comment type="caution">
    <text evidence="3">The sequence shown here is derived from an EMBL/GenBank/DDBJ whole genome shotgun (WGS) entry which is preliminary data.</text>
</comment>
<dbReference type="Pfam" id="PF14501">
    <property type="entry name" value="HATPase_c_5"/>
    <property type="match status" value="1"/>
</dbReference>
<proteinExistence type="predicted"/>
<gene>
    <name evidence="3" type="ORF">IAB44_09935</name>
</gene>
<reference evidence="3" key="1">
    <citation type="submission" date="2020-10" db="EMBL/GenBank/DDBJ databases">
        <authorList>
            <person name="Gilroy R."/>
        </authorList>
    </citation>
    <scope>NUCLEOTIDE SEQUENCE</scope>
    <source>
        <strain evidence="3">CHK190-19873</strain>
    </source>
</reference>
<accession>A0A9D1JKL9</accession>
<keyword evidence="1" id="KW-0472">Membrane</keyword>
<dbReference type="InterPro" id="IPR036890">
    <property type="entry name" value="HATPase_C_sf"/>
</dbReference>
<dbReference type="AlphaFoldDB" id="A0A9D1JKL9"/>
<sequence>MKRCFRWLFPALFLLAAAAMIWFLHLFVKVDRSMSLIDWTSAVRVLPDGAEEPVFFDSSSNTTDLSGTYRFTGTLPEGLGRGSLLFETTGVSLSLTLDGKDIWQSRADMPDGAVQMAQALIPLPGDASGELSLTCEILDSSMAILPPLVRFMPADLDTIETTAFANRGAFPAGAAALALILVFGIFLLGIARKQPDWSLIPLMLAMFGLIIFQLAQLEGSYFLAPGLAALLSRQEVGVCVFTLLLLYLVMNRKRRFWKYLGISASWSAAALLISYGVSCLLGGRLAAYLNELPRELQSGLYSGLFYWLTLWLSFVCAVISAYSVLSAYIHQETRTQRLLLKNHMVTESYRQLKERSAKSARERHEIRHQLTALSCLCQKKDYQAAEALLEKLIQDYAAKSPLTFTPNLTVNTILQSAAEKARQKGIRFRASARIPEELSVPEADLCTLLLNLLDNALEGADRTPVSGNRFLSIHIKLVDCYLAIKCENSFDGYLKKGPKGELLTVKEDTLSHGFGCRQMEEIAKKYQSVMLYQIPRDGVFLAETALLLPESQST</sequence>
<dbReference type="EMBL" id="DVIQ01000058">
    <property type="protein sequence ID" value="HIS31848.1"/>
    <property type="molecule type" value="Genomic_DNA"/>
</dbReference>
<reference evidence="3" key="2">
    <citation type="journal article" date="2021" name="PeerJ">
        <title>Extensive microbial diversity within the chicken gut microbiome revealed by metagenomics and culture.</title>
        <authorList>
            <person name="Gilroy R."/>
            <person name="Ravi A."/>
            <person name="Getino M."/>
            <person name="Pursley I."/>
            <person name="Horton D.L."/>
            <person name="Alikhan N.F."/>
            <person name="Baker D."/>
            <person name="Gharbi K."/>
            <person name="Hall N."/>
            <person name="Watson M."/>
            <person name="Adriaenssens E.M."/>
            <person name="Foster-Nyarko E."/>
            <person name="Jarju S."/>
            <person name="Secka A."/>
            <person name="Antonio M."/>
            <person name="Oren A."/>
            <person name="Chaudhuri R.R."/>
            <person name="La Ragione R."/>
            <person name="Hildebrand F."/>
            <person name="Pallen M.J."/>
        </authorList>
    </citation>
    <scope>NUCLEOTIDE SEQUENCE</scope>
    <source>
        <strain evidence="3">CHK190-19873</strain>
    </source>
</reference>
<evidence type="ECO:0000256" key="1">
    <source>
        <dbReference type="SAM" id="Phobius"/>
    </source>
</evidence>
<dbReference type="Gene3D" id="3.30.565.10">
    <property type="entry name" value="Histidine kinase-like ATPase, C-terminal domain"/>
    <property type="match status" value="1"/>
</dbReference>
<feature type="transmembrane region" description="Helical" evidence="1">
    <location>
        <begin position="169"/>
        <end position="190"/>
    </location>
</feature>
<name>A0A9D1JKL9_9FIRM</name>
<feature type="transmembrane region" description="Helical" evidence="1">
    <location>
        <begin position="221"/>
        <end position="247"/>
    </location>
</feature>
<feature type="transmembrane region" description="Helical" evidence="1">
    <location>
        <begin position="7"/>
        <end position="28"/>
    </location>
</feature>
<feature type="transmembrane region" description="Helical" evidence="1">
    <location>
        <begin position="304"/>
        <end position="329"/>
    </location>
</feature>
<keyword evidence="1" id="KW-1133">Transmembrane helix</keyword>
<evidence type="ECO:0000313" key="4">
    <source>
        <dbReference type="Proteomes" id="UP000823935"/>
    </source>
</evidence>
<organism evidence="3 4">
    <name type="scientific">Candidatus Limivivens intestinipullorum</name>
    <dbReference type="NCBI Taxonomy" id="2840858"/>
    <lineage>
        <taxon>Bacteria</taxon>
        <taxon>Bacillati</taxon>
        <taxon>Bacillota</taxon>
        <taxon>Clostridia</taxon>
        <taxon>Lachnospirales</taxon>
        <taxon>Lachnospiraceae</taxon>
        <taxon>Lachnospiraceae incertae sedis</taxon>
        <taxon>Candidatus Limivivens</taxon>
    </lineage>
</organism>
<feature type="domain" description="Sensor histidine kinase NatK-like C-terminal" evidence="2">
    <location>
        <begin position="443"/>
        <end position="540"/>
    </location>
</feature>
<dbReference type="Proteomes" id="UP000823935">
    <property type="component" value="Unassembled WGS sequence"/>
</dbReference>
<feature type="transmembrane region" description="Helical" evidence="1">
    <location>
        <begin position="197"/>
        <end position="215"/>
    </location>
</feature>
<evidence type="ECO:0000313" key="3">
    <source>
        <dbReference type="EMBL" id="HIS31848.1"/>
    </source>
</evidence>
<dbReference type="InterPro" id="IPR032834">
    <property type="entry name" value="NatK-like_C"/>
</dbReference>
<evidence type="ECO:0000259" key="2">
    <source>
        <dbReference type="Pfam" id="PF14501"/>
    </source>
</evidence>